<organism evidence="1 2">
    <name type="scientific">Mycobacteroides abscessus subsp. abscessus</name>
    <dbReference type="NCBI Taxonomy" id="1185650"/>
    <lineage>
        <taxon>Bacteria</taxon>
        <taxon>Bacillati</taxon>
        <taxon>Actinomycetota</taxon>
        <taxon>Actinomycetes</taxon>
        <taxon>Mycobacteriales</taxon>
        <taxon>Mycobacteriaceae</taxon>
        <taxon>Mycobacteroides</taxon>
        <taxon>Mycobacteroides abscessus</taxon>
    </lineage>
</organism>
<dbReference type="AlphaFoldDB" id="A0AB74FDN7"/>
<sequence>MKTERSNGAILLDLAVHIAAEPDLSERLRLVNARDLLLRAMGIEPEISILGEAS</sequence>
<gene>
    <name evidence="1" type="ORF">SAMEA2152244_02814</name>
</gene>
<reference evidence="1 2" key="1">
    <citation type="submission" date="2016-11" db="EMBL/GenBank/DDBJ databases">
        <authorList>
            <consortium name="Pathogen Informatics"/>
        </authorList>
    </citation>
    <scope>NUCLEOTIDE SEQUENCE [LARGE SCALE GENOMIC DNA]</scope>
    <source>
        <strain evidence="1 2">696</strain>
    </source>
</reference>
<protein>
    <submittedName>
        <fullName evidence="1">Uncharacterized protein</fullName>
    </submittedName>
</protein>
<accession>A0AB74FDN7</accession>
<dbReference type="Proteomes" id="UP000184831">
    <property type="component" value="Unassembled WGS sequence"/>
</dbReference>
<name>A0AB74FDN7_9MYCO</name>
<evidence type="ECO:0000313" key="2">
    <source>
        <dbReference type="Proteomes" id="UP000184831"/>
    </source>
</evidence>
<comment type="caution">
    <text evidence="1">The sequence shown here is derived from an EMBL/GenBank/DDBJ whole genome shotgun (WGS) entry which is preliminary data.</text>
</comment>
<proteinExistence type="predicted"/>
<evidence type="ECO:0000313" key="1">
    <source>
        <dbReference type="EMBL" id="SIM96687.1"/>
    </source>
</evidence>
<dbReference type="EMBL" id="FSQE01000004">
    <property type="protein sequence ID" value="SIM96687.1"/>
    <property type="molecule type" value="Genomic_DNA"/>
</dbReference>